<dbReference type="GO" id="GO:0006152">
    <property type="term" value="P:purine nucleoside catabolic process"/>
    <property type="evidence" value="ECO:0007669"/>
    <property type="project" value="TreeGrafter"/>
</dbReference>
<dbReference type="Gene3D" id="3.90.245.10">
    <property type="entry name" value="Ribonucleoside hydrolase-like"/>
    <property type="match status" value="1"/>
</dbReference>
<comment type="caution">
    <text evidence="4">The sequence shown here is derived from an EMBL/GenBank/DDBJ whole genome shotgun (WGS) entry which is preliminary data.</text>
</comment>
<dbReference type="EMBL" id="LFWZ01000027">
    <property type="protein sequence ID" value="KON30581.1"/>
    <property type="molecule type" value="Genomic_DNA"/>
</dbReference>
<proteinExistence type="predicted"/>
<evidence type="ECO:0000256" key="1">
    <source>
        <dbReference type="ARBA" id="ARBA00022801"/>
    </source>
</evidence>
<dbReference type="PATRIC" id="fig|1685127.3.peg.988"/>
<reference evidence="4 5" key="1">
    <citation type="submission" date="2015-06" db="EMBL/GenBank/DDBJ databases">
        <title>New insights into the roles of widespread benthic archaea in carbon and nitrogen cycling.</title>
        <authorList>
            <person name="Lazar C.S."/>
            <person name="Baker B.J."/>
            <person name="Seitz K.W."/>
            <person name="Hyde A.S."/>
            <person name="Dick G.J."/>
            <person name="Hinrichs K.-U."/>
            <person name="Teske A.P."/>
        </authorList>
    </citation>
    <scope>NUCLEOTIDE SEQUENCE [LARGE SCALE GENOMIC DNA]</scope>
    <source>
        <strain evidence="4">DG-45</strain>
    </source>
</reference>
<dbReference type="GO" id="GO:0008477">
    <property type="term" value="F:purine nucleosidase activity"/>
    <property type="evidence" value="ECO:0007669"/>
    <property type="project" value="TreeGrafter"/>
</dbReference>
<dbReference type="PANTHER" id="PTHR12304">
    <property type="entry name" value="INOSINE-URIDINE PREFERRING NUCLEOSIDE HYDROLASE"/>
    <property type="match status" value="1"/>
</dbReference>
<gene>
    <name evidence="4" type="ORF">AC482_03460</name>
</gene>
<organism evidence="4 5">
    <name type="scientific">miscellaneous Crenarchaeota group-15 archaeon DG-45</name>
    <dbReference type="NCBI Taxonomy" id="1685127"/>
    <lineage>
        <taxon>Archaea</taxon>
        <taxon>Candidatus Bathyarchaeota</taxon>
        <taxon>MCG-15</taxon>
    </lineage>
</organism>
<dbReference type="AlphaFoldDB" id="A0A0M0BQS9"/>
<sequence>MRHVIIDTDPGIDDALALMLAFSSPEIAVEAVTTVGGNVSQERAHGNALKMLEFLGIGGVPVGRGASKPLLREARGAEEFHGESGLGDAVLPEPALRSDERSAVELILDEAEEHGEGLTLVALGPLTNIASAVIAHPGLVDVVAGLIIMGGAFHVTAYGHGNVTPVAEFNIWHDPEAARIVFRSGLLVTAVGLDVTSNPDSRLTKSHLEEMERPRTERARLAASLCRGPIRRLGGLSLHDPMAVAAAVDPTLAETERLVVDVETTGDLTRGQTITDRRDPRGAEVGEGNVDVCVSFDSGRFLRLFMDRVVRG</sequence>
<evidence type="ECO:0000256" key="2">
    <source>
        <dbReference type="ARBA" id="ARBA00023295"/>
    </source>
</evidence>
<dbReference type="SUPFAM" id="SSF53590">
    <property type="entry name" value="Nucleoside hydrolase"/>
    <property type="match status" value="1"/>
</dbReference>
<name>A0A0M0BQS9_9ARCH</name>
<dbReference type="InterPro" id="IPR023186">
    <property type="entry name" value="IUNH"/>
</dbReference>
<keyword evidence="1" id="KW-0378">Hydrolase</keyword>
<dbReference type="InterPro" id="IPR001910">
    <property type="entry name" value="Inosine/uridine_hydrolase_dom"/>
</dbReference>
<dbReference type="Proteomes" id="UP000037210">
    <property type="component" value="Unassembled WGS sequence"/>
</dbReference>
<evidence type="ECO:0000313" key="4">
    <source>
        <dbReference type="EMBL" id="KON30581.1"/>
    </source>
</evidence>
<dbReference type="InterPro" id="IPR036452">
    <property type="entry name" value="Ribo_hydro-like"/>
</dbReference>
<dbReference type="Pfam" id="PF01156">
    <property type="entry name" value="IU_nuc_hydro"/>
    <property type="match status" value="1"/>
</dbReference>
<evidence type="ECO:0000313" key="5">
    <source>
        <dbReference type="Proteomes" id="UP000037210"/>
    </source>
</evidence>
<protein>
    <recommendedName>
        <fullName evidence="3">Inosine/uridine-preferring nucleoside hydrolase domain-containing protein</fullName>
    </recommendedName>
</protein>
<feature type="domain" description="Inosine/uridine-preferring nucleoside hydrolase" evidence="3">
    <location>
        <begin position="4"/>
        <end position="302"/>
    </location>
</feature>
<dbReference type="PANTHER" id="PTHR12304:SF4">
    <property type="entry name" value="URIDINE NUCLEOSIDASE"/>
    <property type="match status" value="1"/>
</dbReference>
<dbReference type="GO" id="GO:0005829">
    <property type="term" value="C:cytosol"/>
    <property type="evidence" value="ECO:0007669"/>
    <property type="project" value="TreeGrafter"/>
</dbReference>
<keyword evidence="2" id="KW-0326">Glycosidase</keyword>
<evidence type="ECO:0000259" key="3">
    <source>
        <dbReference type="Pfam" id="PF01156"/>
    </source>
</evidence>
<accession>A0A0M0BQS9</accession>